<gene>
    <name evidence="4" type="primary">hemA</name>
    <name evidence="10" type="ORF">TresaDRAFT_0479</name>
</gene>
<dbReference type="InterPro" id="IPR036343">
    <property type="entry name" value="GluRdtase_N_sf"/>
</dbReference>
<dbReference type="GO" id="GO:0050661">
    <property type="term" value="F:NADP binding"/>
    <property type="evidence" value="ECO:0007669"/>
    <property type="project" value="InterPro"/>
</dbReference>
<feature type="binding site" evidence="4 6">
    <location>
        <begin position="50"/>
        <end position="53"/>
    </location>
    <ligand>
        <name>substrate</name>
    </ligand>
</feature>
<dbReference type="InterPro" id="IPR015895">
    <property type="entry name" value="4pyrrol_synth_GluRdtase_N"/>
</dbReference>
<dbReference type="PANTHER" id="PTHR43013">
    <property type="entry name" value="GLUTAMYL-TRNA REDUCTASE"/>
    <property type="match status" value="1"/>
</dbReference>
<comment type="function">
    <text evidence="4">Catalyzes the NADPH-dependent reduction of glutamyl-tRNA(Glu) to glutamate 1-semialdehyde (GSA).</text>
</comment>
<evidence type="ECO:0000259" key="8">
    <source>
        <dbReference type="Pfam" id="PF01488"/>
    </source>
</evidence>
<dbReference type="AlphaFoldDB" id="H7EPI4"/>
<dbReference type="STRING" id="907348.TresaDRAFT_0479"/>
<feature type="domain" description="Quinate/shikimate 5-dehydrogenase/glutamyl-tRNA reductase" evidence="8">
    <location>
        <begin position="184"/>
        <end position="308"/>
    </location>
</feature>
<dbReference type="OrthoDB" id="9796085at2"/>
<evidence type="ECO:0000256" key="7">
    <source>
        <dbReference type="PIRSR" id="PIRSR000445-4"/>
    </source>
</evidence>
<feature type="binding site" evidence="4">
    <location>
        <begin position="191"/>
        <end position="196"/>
    </location>
    <ligand>
        <name>NADP(+)</name>
        <dbReference type="ChEBI" id="CHEBI:58349"/>
    </ligand>
</feature>
<dbReference type="Proteomes" id="UP000003571">
    <property type="component" value="Unassembled WGS sequence"/>
</dbReference>
<evidence type="ECO:0000259" key="9">
    <source>
        <dbReference type="Pfam" id="PF05201"/>
    </source>
</evidence>
<keyword evidence="2 4" id="KW-0560">Oxidoreductase</keyword>
<dbReference type="EMBL" id="AGRW01000055">
    <property type="protein sequence ID" value="EIC00385.1"/>
    <property type="molecule type" value="Genomic_DNA"/>
</dbReference>
<feature type="binding site" evidence="4 6">
    <location>
        <position position="124"/>
    </location>
    <ligand>
        <name>substrate</name>
    </ligand>
</feature>
<dbReference type="SUPFAM" id="SSF51735">
    <property type="entry name" value="NAD(P)-binding Rossmann-fold domains"/>
    <property type="match status" value="1"/>
</dbReference>
<dbReference type="GO" id="GO:0019353">
    <property type="term" value="P:protoporphyrinogen IX biosynthetic process from glutamate"/>
    <property type="evidence" value="ECO:0007669"/>
    <property type="project" value="TreeGrafter"/>
</dbReference>
<keyword evidence="3 4" id="KW-0627">Porphyrin biosynthesis</keyword>
<proteinExistence type="inferred from homology"/>
<dbReference type="InterPro" id="IPR018214">
    <property type="entry name" value="GluRdtase_CS"/>
</dbReference>
<reference evidence="10 11" key="1">
    <citation type="submission" date="2011-09" db="EMBL/GenBank/DDBJ databases">
        <title>The draft genome of Treponema saccharophilum DSM 2985.</title>
        <authorList>
            <consortium name="US DOE Joint Genome Institute (JGI-PGF)"/>
            <person name="Lucas S."/>
            <person name="Copeland A."/>
            <person name="Lapidus A."/>
            <person name="Glavina del Rio T."/>
            <person name="Dalin E."/>
            <person name="Tice H."/>
            <person name="Bruce D."/>
            <person name="Goodwin L."/>
            <person name="Pitluck S."/>
            <person name="Peters L."/>
            <person name="Kyrpides N."/>
            <person name="Mavromatis K."/>
            <person name="Ivanova N."/>
            <person name="Markowitz V."/>
            <person name="Cheng J.-F."/>
            <person name="Hugenholtz P."/>
            <person name="Woyke T."/>
            <person name="Wu D."/>
            <person name="Gronow S."/>
            <person name="Wellnitz S."/>
            <person name="Brambilla E."/>
            <person name="Klenk H.-P."/>
            <person name="Eisen J.A."/>
        </authorList>
    </citation>
    <scope>NUCLEOTIDE SEQUENCE [LARGE SCALE GENOMIC DNA]</scope>
    <source>
        <strain evidence="10 11">DSM 2985</strain>
    </source>
</reference>
<dbReference type="SUPFAM" id="SSF69742">
    <property type="entry name" value="Glutamyl tRNA-reductase catalytic, N-terminal domain"/>
    <property type="match status" value="1"/>
</dbReference>
<evidence type="ECO:0000256" key="3">
    <source>
        <dbReference type="ARBA" id="ARBA00023244"/>
    </source>
</evidence>
<dbReference type="PATRIC" id="fig|907348.3.peg.2885"/>
<accession>H7EPI4</accession>
<comment type="catalytic activity">
    <reaction evidence="4">
        <text>(S)-4-amino-5-oxopentanoate + tRNA(Glu) + NADP(+) = L-glutamyl-tRNA(Glu) + NADPH + H(+)</text>
        <dbReference type="Rhea" id="RHEA:12344"/>
        <dbReference type="Rhea" id="RHEA-COMP:9663"/>
        <dbReference type="Rhea" id="RHEA-COMP:9680"/>
        <dbReference type="ChEBI" id="CHEBI:15378"/>
        <dbReference type="ChEBI" id="CHEBI:57501"/>
        <dbReference type="ChEBI" id="CHEBI:57783"/>
        <dbReference type="ChEBI" id="CHEBI:58349"/>
        <dbReference type="ChEBI" id="CHEBI:78442"/>
        <dbReference type="ChEBI" id="CHEBI:78520"/>
        <dbReference type="EC" id="1.2.1.70"/>
    </reaction>
</comment>
<evidence type="ECO:0000313" key="11">
    <source>
        <dbReference type="Proteomes" id="UP000003571"/>
    </source>
</evidence>
<dbReference type="UniPathway" id="UPA00251">
    <property type="reaction ID" value="UER00316"/>
</dbReference>
<dbReference type="EC" id="1.2.1.70" evidence="4"/>
<dbReference type="Gene3D" id="3.30.460.30">
    <property type="entry name" value="Glutamyl-tRNA reductase, N-terminal domain"/>
    <property type="match status" value="1"/>
</dbReference>
<keyword evidence="11" id="KW-1185">Reference proteome</keyword>
<dbReference type="PIRSF" id="PIRSF000445">
    <property type="entry name" value="4pyrrol_synth_GluRdtase"/>
    <property type="match status" value="1"/>
</dbReference>
<dbReference type="Gene3D" id="3.40.50.720">
    <property type="entry name" value="NAD(P)-binding Rossmann-like Domain"/>
    <property type="match status" value="1"/>
</dbReference>
<feature type="active site" description="Nucleophile" evidence="4 5">
    <location>
        <position position="51"/>
    </location>
</feature>
<dbReference type="eggNOG" id="COG0373">
    <property type="taxonomic scope" value="Bacteria"/>
</dbReference>
<evidence type="ECO:0000256" key="5">
    <source>
        <dbReference type="PIRSR" id="PIRSR000445-1"/>
    </source>
</evidence>
<feature type="site" description="Important for activity" evidence="4 7">
    <location>
        <position position="103"/>
    </location>
</feature>
<dbReference type="GO" id="GO:0008883">
    <property type="term" value="F:glutamyl-tRNA reductase activity"/>
    <property type="evidence" value="ECO:0007669"/>
    <property type="project" value="UniProtKB-UniRule"/>
</dbReference>
<dbReference type="PANTHER" id="PTHR43013:SF1">
    <property type="entry name" value="GLUTAMYL-TRNA REDUCTASE"/>
    <property type="match status" value="1"/>
</dbReference>
<dbReference type="InterPro" id="IPR036291">
    <property type="entry name" value="NAD(P)-bd_dom_sf"/>
</dbReference>
<feature type="binding site" evidence="4 6">
    <location>
        <begin position="118"/>
        <end position="120"/>
    </location>
    <ligand>
        <name>substrate</name>
    </ligand>
</feature>
<feature type="domain" description="Glutamyl-tRNA reductase N-terminal" evidence="9">
    <location>
        <begin position="8"/>
        <end position="160"/>
    </location>
</feature>
<evidence type="ECO:0000256" key="6">
    <source>
        <dbReference type="PIRSR" id="PIRSR000445-2"/>
    </source>
</evidence>
<comment type="domain">
    <text evidence="4">Possesses an unusual extended V-shaped dimeric structure with each monomer consisting of three distinct domains arranged along a curved 'spinal' alpha-helix. The N-terminal catalytic domain specifically recognizes the glutamate moiety of the substrate. The second domain is the NADPH-binding domain, and the third C-terminal domain is responsible for dimerization.</text>
</comment>
<dbReference type="InterPro" id="IPR006151">
    <property type="entry name" value="Shikm_DH/Glu-tRNA_Rdtase"/>
</dbReference>
<dbReference type="FunFam" id="3.30.460.30:FF:000001">
    <property type="entry name" value="Glutamyl-tRNA reductase"/>
    <property type="match status" value="1"/>
</dbReference>
<dbReference type="PROSITE" id="PS00747">
    <property type="entry name" value="GLUTR"/>
    <property type="match status" value="1"/>
</dbReference>
<comment type="pathway">
    <text evidence="4">Porphyrin-containing compound metabolism; protoporphyrin-IX biosynthesis; 5-aminolevulinate from L-glutamyl-tRNA(Glu): step 1/2.</text>
</comment>
<sequence>MFPLFCLSVNHKNAGVEIRNKFSFSDDDSREFLLRIREKGIAAGGVVVSTCNRTEWYASGFLPGQETATQRLVEEEVAAQKHVDVSLLRTVCFAYFGEEAAGHLFRVAGGLDSMILGENQILGQVRESYFRDRNAGMTDFHANILFQRALTCAKRIKTETNLSRTSESAATLAVKEIMSIEPPRNVLLVGASGQIGGIVAKELSEREGVRVFATARNCKGSSGTQNPALANVETVPYEKRYDYIDCADAVISATKSPHYVFAFEETRDRIWTEKARLFIDLAVPADIDPDIARIQRCEIHTVDDFRKIAAEHNEQKKEGVRIAEEIIGEEIESAKKELLLHGEREFIEAHKDELSQKSGLQFLYELKKVADAETFASVLALCHKIVRKNGDGGTSR</sequence>
<dbReference type="InterPro" id="IPR000343">
    <property type="entry name" value="4pyrrol_synth_GluRdtase"/>
</dbReference>
<comment type="caution">
    <text evidence="10">The sequence shown here is derived from an EMBL/GenBank/DDBJ whole genome shotgun (WGS) entry which is preliminary data.</text>
</comment>
<dbReference type="Pfam" id="PF01488">
    <property type="entry name" value="Shikimate_DH"/>
    <property type="match status" value="1"/>
</dbReference>
<comment type="similarity">
    <text evidence="4">Belongs to the glutamyl-tRNA reductase family.</text>
</comment>
<dbReference type="HAMAP" id="MF_00087">
    <property type="entry name" value="Glu_tRNA_reductase"/>
    <property type="match status" value="1"/>
</dbReference>
<dbReference type="Pfam" id="PF05201">
    <property type="entry name" value="GlutR_N"/>
    <property type="match status" value="1"/>
</dbReference>
<comment type="subunit">
    <text evidence="4">Homodimer.</text>
</comment>
<evidence type="ECO:0000313" key="10">
    <source>
        <dbReference type="EMBL" id="EIC00385.1"/>
    </source>
</evidence>
<evidence type="ECO:0000256" key="1">
    <source>
        <dbReference type="ARBA" id="ARBA00022857"/>
    </source>
</evidence>
<dbReference type="NCBIfam" id="TIGR01035">
    <property type="entry name" value="hemA"/>
    <property type="match status" value="1"/>
</dbReference>
<comment type="miscellaneous">
    <text evidence="4">During catalysis, the active site Cys acts as a nucleophile attacking the alpha-carbonyl group of tRNA-bound glutamate with the formation of a thioester intermediate between enzyme and glutamate, and the concomitant release of tRNA(Glu). The thioester intermediate is finally reduced by direct hydride transfer from NADPH, to form the product GSA.</text>
</comment>
<organism evidence="10 11">
    <name type="scientific">Treponema saccharophilum DSM 2985</name>
    <dbReference type="NCBI Taxonomy" id="907348"/>
    <lineage>
        <taxon>Bacteria</taxon>
        <taxon>Pseudomonadati</taxon>
        <taxon>Spirochaetota</taxon>
        <taxon>Spirochaetia</taxon>
        <taxon>Spirochaetales</taxon>
        <taxon>Treponemataceae</taxon>
        <taxon>Treponema</taxon>
    </lineage>
</organism>
<evidence type="ECO:0000256" key="4">
    <source>
        <dbReference type="HAMAP-Rule" id="MF_00087"/>
    </source>
</evidence>
<name>H7EPI4_9SPIR</name>
<protein>
    <recommendedName>
        <fullName evidence="4">Glutamyl-tRNA reductase</fullName>
        <shortName evidence="4">GluTR</shortName>
        <ecNumber evidence="4">1.2.1.70</ecNumber>
    </recommendedName>
</protein>
<evidence type="ECO:0000256" key="2">
    <source>
        <dbReference type="ARBA" id="ARBA00023002"/>
    </source>
</evidence>
<keyword evidence="1 4" id="KW-0521">NADP</keyword>
<dbReference type="CDD" id="cd05213">
    <property type="entry name" value="NAD_bind_Glutamyl_tRNA_reduct"/>
    <property type="match status" value="1"/>
</dbReference>
<dbReference type="RefSeq" id="WP_002706552.1">
    <property type="nucleotide sequence ID" value="NZ_AGRW01000055.1"/>
</dbReference>
<feature type="binding site" evidence="4 6">
    <location>
        <position position="113"/>
    </location>
    <ligand>
        <name>substrate</name>
    </ligand>
</feature>